<keyword evidence="4" id="KW-0489">Methyltransferase</keyword>
<dbReference type="InterPro" id="IPR029063">
    <property type="entry name" value="SAM-dependent_MTases_sf"/>
</dbReference>
<evidence type="ECO:0000256" key="3">
    <source>
        <dbReference type="ARBA" id="ARBA00030757"/>
    </source>
</evidence>
<comment type="similarity">
    <text evidence="1">Belongs to the methyltransferase superfamily. L-isoaspartyl/D-aspartyl protein methyltransferase family.</text>
</comment>
<dbReference type="EMBL" id="JAASQP010000001">
    <property type="protein sequence ID" value="NIJ24717.1"/>
    <property type="molecule type" value="Genomic_DNA"/>
</dbReference>
<accession>A0ABX0U646</accession>
<sequence length="222" mass="23365">MMAAIDNPTRFEEMRHAMVASQLRTSAVSDARVVDAMANVAREDFVPEALRSLAYRDRPLPLGGGREMNAPLATGRLLTEAVIGPRDAVLLIGAATGYAVAVIARLAARVVAVEEDAALLAMAPPSLAGTAALRMVEGPLTAGAPDQGPYDVIVVDGAVERLPDALVAQVRVGGRIVTGLVDRGVTRLASGERSEHGFGLFDFADMDCVVLPGFETPRGFRF</sequence>
<dbReference type="Proteomes" id="UP000788153">
    <property type="component" value="Unassembled WGS sequence"/>
</dbReference>
<dbReference type="PANTHER" id="PTHR11579">
    <property type="entry name" value="PROTEIN-L-ISOASPARTATE O-METHYLTRANSFERASE"/>
    <property type="match status" value="1"/>
</dbReference>
<keyword evidence="5" id="KW-1185">Reference proteome</keyword>
<dbReference type="Gene3D" id="3.40.50.150">
    <property type="entry name" value="Vaccinia Virus protein VP39"/>
    <property type="match status" value="1"/>
</dbReference>
<organism evidence="4 5">
    <name type="scientific">Sphingomonas japonica</name>
    <dbReference type="NCBI Taxonomy" id="511662"/>
    <lineage>
        <taxon>Bacteria</taxon>
        <taxon>Pseudomonadati</taxon>
        <taxon>Pseudomonadota</taxon>
        <taxon>Alphaproteobacteria</taxon>
        <taxon>Sphingomonadales</taxon>
        <taxon>Sphingomonadaceae</taxon>
        <taxon>Sphingomonas</taxon>
    </lineage>
</organism>
<dbReference type="Pfam" id="PF01135">
    <property type="entry name" value="PCMT"/>
    <property type="match status" value="1"/>
</dbReference>
<dbReference type="GO" id="GO:0004719">
    <property type="term" value="F:protein-L-isoaspartate (D-aspartate) O-methyltransferase activity"/>
    <property type="evidence" value="ECO:0007669"/>
    <property type="project" value="UniProtKB-EC"/>
</dbReference>
<comment type="caution">
    <text evidence="4">The sequence shown here is derived from an EMBL/GenBank/DDBJ whole genome shotgun (WGS) entry which is preliminary data.</text>
</comment>
<dbReference type="GO" id="GO:0032259">
    <property type="term" value="P:methylation"/>
    <property type="evidence" value="ECO:0007669"/>
    <property type="project" value="UniProtKB-KW"/>
</dbReference>
<evidence type="ECO:0000313" key="4">
    <source>
        <dbReference type="EMBL" id="NIJ24717.1"/>
    </source>
</evidence>
<reference evidence="4 5" key="1">
    <citation type="submission" date="2020-03" db="EMBL/GenBank/DDBJ databases">
        <title>Genomic Encyclopedia of Type Strains, Phase IV (KMG-IV): sequencing the most valuable type-strain genomes for metagenomic binning, comparative biology and taxonomic classification.</title>
        <authorList>
            <person name="Goeker M."/>
        </authorList>
    </citation>
    <scope>NUCLEOTIDE SEQUENCE [LARGE SCALE GENOMIC DNA]</scope>
    <source>
        <strain evidence="4 5">DSM 22753</strain>
    </source>
</reference>
<dbReference type="InterPro" id="IPR000682">
    <property type="entry name" value="PCMT"/>
</dbReference>
<evidence type="ECO:0000256" key="2">
    <source>
        <dbReference type="ARBA" id="ARBA00013346"/>
    </source>
</evidence>
<evidence type="ECO:0000313" key="5">
    <source>
        <dbReference type="Proteomes" id="UP000788153"/>
    </source>
</evidence>
<gene>
    <name evidence="4" type="ORF">FHT01_002259</name>
</gene>
<protein>
    <recommendedName>
        <fullName evidence="2">Protein-L-isoaspartate O-methyltransferase</fullName>
    </recommendedName>
    <alternativeName>
        <fullName evidence="3">Protein L-isoaspartyl methyltransferase</fullName>
    </alternativeName>
</protein>
<name>A0ABX0U646_9SPHN</name>
<dbReference type="RefSeq" id="WP_140047066.1">
    <property type="nucleotide sequence ID" value="NZ_BAAAEV010000001.1"/>
</dbReference>
<proteinExistence type="inferred from homology"/>
<keyword evidence="4" id="KW-0808">Transferase</keyword>
<evidence type="ECO:0000256" key="1">
    <source>
        <dbReference type="ARBA" id="ARBA00005369"/>
    </source>
</evidence>
<dbReference type="PANTHER" id="PTHR11579:SF18">
    <property type="entry name" value="PROTEIN-L-ISOASPARTATE O-METHYLTRANSFERASE"/>
    <property type="match status" value="1"/>
</dbReference>
<dbReference type="SUPFAM" id="SSF53335">
    <property type="entry name" value="S-adenosyl-L-methionine-dependent methyltransferases"/>
    <property type="match status" value="1"/>
</dbReference>